<sequence length="243" mass="27562">MHARTIGREPEYRAIRAELASVHSANKPRDIADDVRRMFAETANQVDIQVDEAFYAALSSIERKMRAPGPFYAFSHGDPCPDNWLCDGETTKLIDYEFAGYKHALLDGVYGHIMFPTCWCVGLIPEALVAEMEDIYRKELMQGCAEAADDATFQEELFAACAYWTWHTLRGLLKSALEERHTWGIASTRARIVSRLAALLAMAERNKSSQYPLLVAVSQRLYALVSALWSEEKLQLYPCFQEK</sequence>
<keyword evidence="3" id="KW-1185">Reference proteome</keyword>
<evidence type="ECO:0000313" key="2">
    <source>
        <dbReference type="EMBL" id="MFD1674010.1"/>
    </source>
</evidence>
<dbReference type="Gene3D" id="3.90.1200.10">
    <property type="match status" value="1"/>
</dbReference>
<gene>
    <name evidence="2" type="ORF">ACFSB2_04705</name>
</gene>
<dbReference type="SUPFAM" id="SSF56112">
    <property type="entry name" value="Protein kinase-like (PK-like)"/>
    <property type="match status" value="1"/>
</dbReference>
<evidence type="ECO:0000259" key="1">
    <source>
        <dbReference type="Pfam" id="PF01636"/>
    </source>
</evidence>
<dbReference type="InterPro" id="IPR011009">
    <property type="entry name" value="Kinase-like_dom_sf"/>
</dbReference>
<protein>
    <submittedName>
        <fullName evidence="2">Phosphotransferase family protein</fullName>
    </submittedName>
</protein>
<proteinExistence type="predicted"/>
<dbReference type="Proteomes" id="UP001597079">
    <property type="component" value="Unassembled WGS sequence"/>
</dbReference>
<dbReference type="Pfam" id="PF01636">
    <property type="entry name" value="APH"/>
    <property type="match status" value="1"/>
</dbReference>
<organism evidence="2 3">
    <name type="scientific">Alicyclobacillus fodiniaquatilis</name>
    <dbReference type="NCBI Taxonomy" id="1661150"/>
    <lineage>
        <taxon>Bacteria</taxon>
        <taxon>Bacillati</taxon>
        <taxon>Bacillota</taxon>
        <taxon>Bacilli</taxon>
        <taxon>Bacillales</taxon>
        <taxon>Alicyclobacillaceae</taxon>
        <taxon>Alicyclobacillus</taxon>
    </lineage>
</organism>
<name>A0ABW4JDK2_9BACL</name>
<dbReference type="RefSeq" id="WP_377941673.1">
    <property type="nucleotide sequence ID" value="NZ_JBHUCX010000014.1"/>
</dbReference>
<reference evidence="3" key="1">
    <citation type="journal article" date="2019" name="Int. J. Syst. Evol. Microbiol.">
        <title>The Global Catalogue of Microorganisms (GCM) 10K type strain sequencing project: providing services to taxonomists for standard genome sequencing and annotation.</title>
        <authorList>
            <consortium name="The Broad Institute Genomics Platform"/>
            <consortium name="The Broad Institute Genome Sequencing Center for Infectious Disease"/>
            <person name="Wu L."/>
            <person name="Ma J."/>
        </authorList>
    </citation>
    <scope>NUCLEOTIDE SEQUENCE [LARGE SCALE GENOMIC DNA]</scope>
    <source>
        <strain evidence="3">CGMCC 1.12286</strain>
    </source>
</reference>
<feature type="domain" description="Aminoglycoside phosphotransferase" evidence="1">
    <location>
        <begin position="33"/>
        <end position="110"/>
    </location>
</feature>
<comment type="caution">
    <text evidence="2">The sequence shown here is derived from an EMBL/GenBank/DDBJ whole genome shotgun (WGS) entry which is preliminary data.</text>
</comment>
<dbReference type="InterPro" id="IPR002575">
    <property type="entry name" value="Aminoglycoside_PTrfase"/>
</dbReference>
<evidence type="ECO:0000313" key="3">
    <source>
        <dbReference type="Proteomes" id="UP001597079"/>
    </source>
</evidence>
<accession>A0ABW4JDK2</accession>
<dbReference type="EMBL" id="JBHUCX010000014">
    <property type="protein sequence ID" value="MFD1674010.1"/>
    <property type="molecule type" value="Genomic_DNA"/>
</dbReference>